<dbReference type="Gene3D" id="3.60.120.10">
    <property type="entry name" value="Anthranilate synthase"/>
    <property type="match status" value="1"/>
</dbReference>
<evidence type="ECO:0000256" key="4">
    <source>
        <dbReference type="ARBA" id="ARBA00047683"/>
    </source>
</evidence>
<dbReference type="Pfam" id="PF00117">
    <property type="entry name" value="GATase"/>
    <property type="match status" value="1"/>
</dbReference>
<feature type="domain" description="Glutamine amidotransferase" evidence="5">
    <location>
        <begin position="432"/>
        <end position="607"/>
    </location>
</feature>
<proteinExistence type="predicted"/>
<evidence type="ECO:0000259" key="5">
    <source>
        <dbReference type="Pfam" id="PF00117"/>
    </source>
</evidence>
<gene>
    <name evidence="7" type="ORF">G1H19_20535</name>
</gene>
<evidence type="ECO:0000259" key="6">
    <source>
        <dbReference type="Pfam" id="PF00425"/>
    </source>
</evidence>
<dbReference type="SUPFAM" id="SSF56322">
    <property type="entry name" value="ADC synthase"/>
    <property type="match status" value="1"/>
</dbReference>
<accession>A0A7K3WKX5</accession>
<keyword evidence="2" id="KW-0315">Glutamine amidotransferase</keyword>
<name>A0A7K3WKX5_9ACTN</name>
<dbReference type="PROSITE" id="PS51273">
    <property type="entry name" value="GATASE_TYPE_1"/>
    <property type="match status" value="1"/>
</dbReference>
<dbReference type="InterPro" id="IPR005801">
    <property type="entry name" value="ADC_synthase"/>
</dbReference>
<dbReference type="Pfam" id="PF00425">
    <property type="entry name" value="Chorismate_bind"/>
    <property type="match status" value="1"/>
</dbReference>
<evidence type="ECO:0000313" key="7">
    <source>
        <dbReference type="EMBL" id="NEL56360.1"/>
    </source>
</evidence>
<dbReference type="PANTHER" id="PTHR11236:SF49">
    <property type="entry name" value="ANTHRANILATE SYNTHASE COMPONENT 1"/>
    <property type="match status" value="1"/>
</dbReference>
<protein>
    <recommendedName>
        <fullName evidence="1">anthranilate synthase</fullName>
        <ecNumber evidence="1">4.1.3.27</ecNumber>
    </recommendedName>
</protein>
<comment type="catalytic activity">
    <reaction evidence="4">
        <text>chorismate + L-glutamine = anthranilate + pyruvate + L-glutamate + H(+)</text>
        <dbReference type="Rhea" id="RHEA:21732"/>
        <dbReference type="ChEBI" id="CHEBI:15361"/>
        <dbReference type="ChEBI" id="CHEBI:15378"/>
        <dbReference type="ChEBI" id="CHEBI:16567"/>
        <dbReference type="ChEBI" id="CHEBI:29748"/>
        <dbReference type="ChEBI" id="CHEBI:29985"/>
        <dbReference type="ChEBI" id="CHEBI:58359"/>
        <dbReference type="EC" id="4.1.3.27"/>
    </reaction>
</comment>
<dbReference type="CDD" id="cd01743">
    <property type="entry name" value="GATase1_Anthranilate_Synthase"/>
    <property type="match status" value="1"/>
</dbReference>
<evidence type="ECO:0000313" key="8">
    <source>
        <dbReference type="Proteomes" id="UP000470470"/>
    </source>
</evidence>
<organism evidence="7 8">
    <name type="scientific">Goekera deserti</name>
    <dbReference type="NCBI Taxonomy" id="2497753"/>
    <lineage>
        <taxon>Bacteria</taxon>
        <taxon>Bacillati</taxon>
        <taxon>Actinomycetota</taxon>
        <taxon>Actinomycetes</taxon>
        <taxon>Geodermatophilales</taxon>
        <taxon>Geodermatophilaceae</taxon>
        <taxon>Goekera</taxon>
    </lineage>
</organism>
<dbReference type="PRINTS" id="PR00097">
    <property type="entry name" value="ANTSNTHASEII"/>
</dbReference>
<feature type="domain" description="Chorismate-utilising enzyme C-terminal" evidence="6">
    <location>
        <begin position="115"/>
        <end position="371"/>
    </location>
</feature>
<evidence type="ECO:0000256" key="3">
    <source>
        <dbReference type="ARBA" id="ARBA00023239"/>
    </source>
</evidence>
<evidence type="ECO:0000256" key="2">
    <source>
        <dbReference type="ARBA" id="ARBA00022962"/>
    </source>
</evidence>
<evidence type="ECO:0000256" key="1">
    <source>
        <dbReference type="ARBA" id="ARBA00012266"/>
    </source>
</evidence>
<dbReference type="InterPro" id="IPR015890">
    <property type="entry name" value="Chorismate_C"/>
</dbReference>
<dbReference type="AlphaFoldDB" id="A0A7K3WKX5"/>
<keyword evidence="8" id="KW-1185">Reference proteome</keyword>
<keyword evidence="3" id="KW-0456">Lyase</keyword>
<dbReference type="RefSeq" id="WP_162392207.1">
    <property type="nucleotide sequence ID" value="NZ_JAABOZ010000001.1"/>
</dbReference>
<dbReference type="PANTHER" id="PTHR11236">
    <property type="entry name" value="AMINOBENZOATE/ANTHRANILATE SYNTHASE"/>
    <property type="match status" value="1"/>
</dbReference>
<dbReference type="SUPFAM" id="SSF52317">
    <property type="entry name" value="Class I glutamine amidotransferase-like"/>
    <property type="match status" value="1"/>
</dbReference>
<comment type="caution">
    <text evidence="7">The sequence shown here is derived from an EMBL/GenBank/DDBJ whole genome shotgun (WGS) entry which is preliminary data.</text>
</comment>
<dbReference type="Proteomes" id="UP000470470">
    <property type="component" value="Unassembled WGS sequence"/>
</dbReference>
<dbReference type="GO" id="GO:0004049">
    <property type="term" value="F:anthranilate synthase activity"/>
    <property type="evidence" value="ECO:0007669"/>
    <property type="project" value="UniProtKB-EC"/>
</dbReference>
<dbReference type="InterPro" id="IPR029062">
    <property type="entry name" value="Class_I_gatase-like"/>
</dbReference>
<dbReference type="GO" id="GO:0000162">
    <property type="term" value="P:L-tryptophan biosynthetic process"/>
    <property type="evidence" value="ECO:0007669"/>
    <property type="project" value="TreeGrafter"/>
</dbReference>
<dbReference type="Gene3D" id="3.40.50.880">
    <property type="match status" value="1"/>
</dbReference>
<dbReference type="InterPro" id="IPR006221">
    <property type="entry name" value="TrpG/PapA_dom"/>
</dbReference>
<sequence>MAHLLHDLLTAPGSRPFAVLHRAGGPGVEVLTGDVVDADRLADVPEPGPDGPVLAAVPHRQVAERGFACHDDGAPLRCLVVRDSEVLTLAEALALMPDEPVGVHGGGFDVDDDSYADLVGRVVEEEIGRGAGADFVIRRDHVSTATAPPAVTALRVLRRLLTGEPGAYWSFAFSAGDLTMVGATPERHVSSAGGEVVMNPISGTYRFPASGPTGAGLLAFLADTKETEELFMVVDEELKMMSRVCRQGGRVEGPMLKQMGALAHTEYLLRGQTELDVREVLRETMFAPTVTGSPVENAMRVITRYEPTGRGHYGGVLALIGRDDAGRQTLDAPILIRTAYLSPSGEVRVPVGATLVRHSDPRAEAAETRAKAAGVLRALGVVPAAPAGDAPRLAEHPGVAEALARRNEALADFWLRPQHDRPADGLAGRSALVVDAEDGWTEMLAHLLRRLGMTATVRRWDEPGGAAGHELVVAGPGPGDPRDLGEPRIAALHELVAGCLAAGTPLLAVCLSHQVLATQLGLPVEPLAAPHQGTQRSVDLFGDRVRMGFYNTFAAVLPPSGGVRPGVRVAAEPGTGEVHALRGPGFASVQFHLESLLSPDGLGVLRRLATDLLRR</sequence>
<reference evidence="7 8" key="1">
    <citation type="submission" date="2020-02" db="EMBL/GenBank/DDBJ databases">
        <title>The whole genome sequence of CPCC 205119.</title>
        <authorList>
            <person name="Jiang Z."/>
        </authorList>
    </citation>
    <scope>NUCLEOTIDE SEQUENCE [LARGE SCALE GENOMIC DNA]</scope>
    <source>
        <strain evidence="7 8">CPCC 205119</strain>
    </source>
</reference>
<dbReference type="EMBL" id="JAAGWK010000034">
    <property type="protein sequence ID" value="NEL56360.1"/>
    <property type="molecule type" value="Genomic_DNA"/>
</dbReference>
<dbReference type="InterPro" id="IPR019999">
    <property type="entry name" value="Anth_synth_I-like"/>
</dbReference>
<dbReference type="EC" id="4.1.3.27" evidence="1"/>
<dbReference type="PRINTS" id="PR00096">
    <property type="entry name" value="GATASE"/>
</dbReference>
<dbReference type="InterPro" id="IPR017926">
    <property type="entry name" value="GATASE"/>
</dbReference>